<name>A0A8K0L621_9PEZI</name>
<reference evidence="2" key="1">
    <citation type="submission" date="2021-07" db="EMBL/GenBank/DDBJ databases">
        <title>Elsinoe batatas strain:CRI-CJ2 Genome sequencing and assembly.</title>
        <authorList>
            <person name="Huang L."/>
        </authorList>
    </citation>
    <scope>NUCLEOTIDE SEQUENCE</scope>
    <source>
        <strain evidence="2">CRI-CJ2</strain>
    </source>
</reference>
<keyword evidence="3" id="KW-1185">Reference proteome</keyword>
<feature type="region of interest" description="Disordered" evidence="1">
    <location>
        <begin position="28"/>
        <end position="147"/>
    </location>
</feature>
<gene>
    <name evidence="2" type="ORF">KVT40_003405</name>
</gene>
<evidence type="ECO:0000256" key="1">
    <source>
        <dbReference type="SAM" id="MobiDB-lite"/>
    </source>
</evidence>
<feature type="compositionally biased region" description="Polar residues" evidence="1">
    <location>
        <begin position="76"/>
        <end position="101"/>
    </location>
</feature>
<organism evidence="2 3">
    <name type="scientific">Elsinoe batatas</name>
    <dbReference type="NCBI Taxonomy" id="2601811"/>
    <lineage>
        <taxon>Eukaryota</taxon>
        <taxon>Fungi</taxon>
        <taxon>Dikarya</taxon>
        <taxon>Ascomycota</taxon>
        <taxon>Pezizomycotina</taxon>
        <taxon>Dothideomycetes</taxon>
        <taxon>Dothideomycetidae</taxon>
        <taxon>Myriangiales</taxon>
        <taxon>Elsinoaceae</taxon>
        <taxon>Elsinoe</taxon>
    </lineage>
</organism>
<dbReference type="OrthoDB" id="10552497at2759"/>
<feature type="compositionally biased region" description="Basic and acidic residues" evidence="1">
    <location>
        <begin position="43"/>
        <end position="52"/>
    </location>
</feature>
<dbReference type="EMBL" id="JAESVG020000003">
    <property type="protein sequence ID" value="KAG8629540.1"/>
    <property type="molecule type" value="Genomic_DNA"/>
</dbReference>
<dbReference type="AlphaFoldDB" id="A0A8K0L621"/>
<proteinExistence type="predicted"/>
<sequence>MSLSKRERGIAARAEQILHDRYLLAQTSGVGLDPTTDGNLDLIKQDLRDQRATRRRDARAAAKKKKKTNRSQRQTAPGSGRTNTFTFDFNHLSQAVPSSCTRNEDAMEQDADGQTDGYGGPLGDLVSTQPNVRAGKKSLSLEDERRC</sequence>
<comment type="caution">
    <text evidence="2">The sequence shown here is derived from an EMBL/GenBank/DDBJ whole genome shotgun (WGS) entry which is preliminary data.</text>
</comment>
<dbReference type="Proteomes" id="UP000809789">
    <property type="component" value="Unassembled WGS sequence"/>
</dbReference>
<feature type="compositionally biased region" description="Basic residues" evidence="1">
    <location>
        <begin position="53"/>
        <end position="70"/>
    </location>
</feature>
<accession>A0A8K0L621</accession>
<evidence type="ECO:0000313" key="2">
    <source>
        <dbReference type="EMBL" id="KAG8629540.1"/>
    </source>
</evidence>
<protein>
    <submittedName>
        <fullName evidence="2">Uncharacterized protein</fullName>
    </submittedName>
</protein>
<evidence type="ECO:0000313" key="3">
    <source>
        <dbReference type="Proteomes" id="UP000809789"/>
    </source>
</evidence>